<reference evidence="1" key="1">
    <citation type="submission" date="2015-04" db="UniProtKB">
        <authorList>
            <consortium name="EnsemblPlants"/>
        </authorList>
    </citation>
    <scope>IDENTIFICATION</scope>
</reference>
<proteinExistence type="predicted"/>
<protein>
    <submittedName>
        <fullName evidence="1">Uncharacterized protein</fullName>
    </submittedName>
</protein>
<name>A0A0E0AK78_9ORYZ</name>
<dbReference type="Proteomes" id="UP000026961">
    <property type="component" value="Chromosome 7"/>
</dbReference>
<dbReference type="HOGENOM" id="CLU_1985062_0_0_1"/>
<accession>A0A0E0AK78</accession>
<evidence type="ECO:0000313" key="2">
    <source>
        <dbReference type="Proteomes" id="UP000026961"/>
    </source>
</evidence>
<organism evidence="1">
    <name type="scientific">Oryza glumipatula</name>
    <dbReference type="NCBI Taxonomy" id="40148"/>
    <lineage>
        <taxon>Eukaryota</taxon>
        <taxon>Viridiplantae</taxon>
        <taxon>Streptophyta</taxon>
        <taxon>Embryophyta</taxon>
        <taxon>Tracheophyta</taxon>
        <taxon>Spermatophyta</taxon>
        <taxon>Magnoliopsida</taxon>
        <taxon>Liliopsida</taxon>
        <taxon>Poales</taxon>
        <taxon>Poaceae</taxon>
        <taxon>BOP clade</taxon>
        <taxon>Oryzoideae</taxon>
        <taxon>Oryzeae</taxon>
        <taxon>Oryzinae</taxon>
        <taxon>Oryza</taxon>
    </lineage>
</organism>
<dbReference type="EnsemblPlants" id="OGLUM07G14880.1">
    <property type="protein sequence ID" value="OGLUM07G14880.1"/>
    <property type="gene ID" value="OGLUM07G14880"/>
</dbReference>
<evidence type="ECO:0000313" key="1">
    <source>
        <dbReference type="EnsemblPlants" id="OGLUM07G14880.1"/>
    </source>
</evidence>
<sequence length="126" mass="13194">MVLSPPMYGVAGAELRDGAVMSFSGVKLCPPCISQPSSPPSSLVHPPLLSLVLGRGASGDGYRLMRCEGDLGITLDPPHQSLEAELAVKRYCSGCVYVKGPPLLSSRSSIGDLVVLELRVARSADD</sequence>
<dbReference type="Gramene" id="OGLUM07G14880.1">
    <property type="protein sequence ID" value="OGLUM07G14880.1"/>
    <property type="gene ID" value="OGLUM07G14880"/>
</dbReference>
<reference evidence="1" key="2">
    <citation type="submission" date="2018-05" db="EMBL/GenBank/DDBJ databases">
        <title>OgluRS3 (Oryza glumaepatula Reference Sequence Version 3).</title>
        <authorList>
            <person name="Zhang J."/>
            <person name="Kudrna D."/>
            <person name="Lee S."/>
            <person name="Talag J."/>
            <person name="Welchert J."/>
            <person name="Wing R.A."/>
        </authorList>
    </citation>
    <scope>NUCLEOTIDE SEQUENCE [LARGE SCALE GENOMIC DNA]</scope>
</reference>
<keyword evidence="2" id="KW-1185">Reference proteome</keyword>
<dbReference type="AlphaFoldDB" id="A0A0E0AK78"/>